<protein>
    <submittedName>
        <fullName evidence="2">DUF2474 family protein</fullName>
    </submittedName>
</protein>
<comment type="caution">
    <text evidence="2">The sequence shown here is derived from an EMBL/GenBank/DDBJ whole genome shotgun (WGS) entry which is preliminary data.</text>
</comment>
<proteinExistence type="predicted"/>
<name>A0A953NE81_9BURK</name>
<evidence type="ECO:0000256" key="1">
    <source>
        <dbReference type="SAM" id="Phobius"/>
    </source>
</evidence>
<evidence type="ECO:0000313" key="3">
    <source>
        <dbReference type="Proteomes" id="UP000739565"/>
    </source>
</evidence>
<gene>
    <name evidence="2" type="ORF">KZZ10_13185</name>
</gene>
<dbReference type="AlphaFoldDB" id="A0A953NE81"/>
<reference evidence="2" key="1">
    <citation type="submission" date="2021-07" db="EMBL/GenBank/DDBJ databases">
        <title>New genus and species of the family Alcaligenaceae.</title>
        <authorList>
            <person name="Hahn M.W."/>
        </authorList>
    </citation>
    <scope>NUCLEOTIDE SEQUENCE</scope>
    <source>
        <strain evidence="2">LF4-65</strain>
    </source>
</reference>
<feature type="transmembrane region" description="Helical" evidence="1">
    <location>
        <begin position="6"/>
        <end position="25"/>
    </location>
</feature>
<dbReference type="Proteomes" id="UP000739565">
    <property type="component" value="Unassembled WGS sequence"/>
</dbReference>
<evidence type="ECO:0000313" key="2">
    <source>
        <dbReference type="EMBL" id="MBZ1351601.1"/>
    </source>
</evidence>
<sequence length="33" mass="4130">MKRWLWFLLIWVASVACLASVAWLLRRLQYWLH</sequence>
<dbReference type="PROSITE" id="PS51257">
    <property type="entry name" value="PROKAR_LIPOPROTEIN"/>
    <property type="match status" value="1"/>
</dbReference>
<keyword evidence="1" id="KW-1133">Transmembrane helix</keyword>
<keyword evidence="1" id="KW-0472">Membrane</keyword>
<keyword evidence="3" id="KW-1185">Reference proteome</keyword>
<keyword evidence="1" id="KW-0812">Transmembrane</keyword>
<dbReference type="EMBL" id="JAHXRI010000010">
    <property type="protein sequence ID" value="MBZ1351601.1"/>
    <property type="molecule type" value="Genomic_DNA"/>
</dbReference>
<accession>A0A953NE81</accession>
<organism evidence="2 3">
    <name type="scientific">Zwartia hollandica</name>
    <dbReference type="NCBI Taxonomy" id="324606"/>
    <lineage>
        <taxon>Bacteria</taxon>
        <taxon>Pseudomonadati</taxon>
        <taxon>Pseudomonadota</taxon>
        <taxon>Betaproteobacteria</taxon>
        <taxon>Burkholderiales</taxon>
        <taxon>Alcaligenaceae</taxon>
        <taxon>Zwartia</taxon>
    </lineage>
</organism>